<evidence type="ECO:0000256" key="1">
    <source>
        <dbReference type="SAM" id="MobiDB-lite"/>
    </source>
</evidence>
<dbReference type="EMBL" id="JARBJD010000024">
    <property type="protein sequence ID" value="KAK2960191.1"/>
    <property type="molecule type" value="Genomic_DNA"/>
</dbReference>
<dbReference type="Proteomes" id="UP001281761">
    <property type="component" value="Unassembled WGS sequence"/>
</dbReference>
<feature type="compositionally biased region" description="Basic residues" evidence="1">
    <location>
        <begin position="1"/>
        <end position="14"/>
    </location>
</feature>
<name>A0ABQ9Y8U5_9EUKA</name>
<evidence type="ECO:0000313" key="2">
    <source>
        <dbReference type="EMBL" id="KAK2960191.1"/>
    </source>
</evidence>
<protein>
    <submittedName>
        <fullName evidence="2">Uncharacterized protein</fullName>
    </submittedName>
</protein>
<sequence>MRRRTRRGAGRRNWKTGTASFRSSSSSSLCCPVIRCLRHTAAEGRGEEAAEHQHSHLHTTPLAEHVLSVDEVERALELFRRAEEEVVVPFMQLARREWLKCIRGSLHSPTRADCNTVLLNRVLSTATNIPLVITAIAAYSQSLNFWEMNQTRLILLNLNASLPFFVCQHSPTSPNSHPSAVCQNASCCSFSLPRRGYSMSRSDSVHIRTTEEMLLFDVSLEGWGTAMWTGGPVFIITSPSPRSSISPRPPARPSKTATLPFASSTASPSPLHTHITGTPRRKCLLSLFETAATLVEKALDKRALNLSRDSRNEMRMAARQNKSPSRSILTCSHHPSHHTLVSLFQHLLSHLIFVPALSRLQFSSVTAFHVQSDVEFFQLMMSQKNLAIALVASQFLKEYSFIRKEE</sequence>
<feature type="region of interest" description="Disordered" evidence="1">
    <location>
        <begin position="239"/>
        <end position="275"/>
    </location>
</feature>
<gene>
    <name evidence="2" type="ORF">BLNAU_4744</name>
</gene>
<feature type="region of interest" description="Disordered" evidence="1">
    <location>
        <begin position="1"/>
        <end position="26"/>
    </location>
</feature>
<feature type="compositionally biased region" description="Polar residues" evidence="1">
    <location>
        <begin position="255"/>
        <end position="270"/>
    </location>
</feature>
<accession>A0ABQ9Y8U5</accession>
<keyword evidence="3" id="KW-1185">Reference proteome</keyword>
<comment type="caution">
    <text evidence="2">The sequence shown here is derived from an EMBL/GenBank/DDBJ whole genome shotgun (WGS) entry which is preliminary data.</text>
</comment>
<organism evidence="2 3">
    <name type="scientific">Blattamonas nauphoetae</name>
    <dbReference type="NCBI Taxonomy" id="2049346"/>
    <lineage>
        <taxon>Eukaryota</taxon>
        <taxon>Metamonada</taxon>
        <taxon>Preaxostyla</taxon>
        <taxon>Oxymonadida</taxon>
        <taxon>Blattamonas</taxon>
    </lineage>
</organism>
<evidence type="ECO:0000313" key="3">
    <source>
        <dbReference type="Proteomes" id="UP001281761"/>
    </source>
</evidence>
<reference evidence="2 3" key="1">
    <citation type="journal article" date="2022" name="bioRxiv">
        <title>Genomics of Preaxostyla Flagellates Illuminates Evolutionary Transitions and the Path Towards Mitochondrial Loss.</title>
        <authorList>
            <person name="Novak L.V.F."/>
            <person name="Treitli S.C."/>
            <person name="Pyrih J."/>
            <person name="Halakuc P."/>
            <person name="Pipaliya S.V."/>
            <person name="Vacek V."/>
            <person name="Brzon O."/>
            <person name="Soukal P."/>
            <person name="Eme L."/>
            <person name="Dacks J.B."/>
            <person name="Karnkowska A."/>
            <person name="Elias M."/>
            <person name="Hampl V."/>
        </authorList>
    </citation>
    <scope>NUCLEOTIDE SEQUENCE [LARGE SCALE GENOMIC DNA]</scope>
    <source>
        <strain evidence="2">NAU3</strain>
        <tissue evidence="2">Gut</tissue>
    </source>
</reference>
<proteinExistence type="predicted"/>